<protein>
    <recommendedName>
        <fullName evidence="3">Fe2OG dioxygenase domain-containing protein</fullName>
    </recommendedName>
</protein>
<dbReference type="Gene3D" id="2.60.120.620">
    <property type="entry name" value="q2cbj1_9rhob like domain"/>
    <property type="match status" value="1"/>
</dbReference>
<evidence type="ECO:0000313" key="2">
    <source>
        <dbReference type="Proteomes" id="UP001519363"/>
    </source>
</evidence>
<keyword evidence="2" id="KW-1185">Reference proteome</keyword>
<sequence>MHVAESLFVGSVPAFLLPEEVDELDRVLVGRYAGDPTVAARSREESVHSIEGYSTQQAMEVYEPEGRDELMTLPEEALKVLTIAAERFLPTVRTMLPSVREMGYWTFVSYTEGQYITPHIDLSNNDCEPDHPKVAGISLCLSDPGEYTGGEFFIETICDPEQWQDSDRGPVVRPECDASSDWYRAQPRSRWRARPRRGEGLLYGSQLTHGTEPVLSGRINKIIGFLVS</sequence>
<gene>
    <name evidence="1" type="ORF">JOF53_000736</name>
</gene>
<accession>A0ABS5A6M4</accession>
<dbReference type="Proteomes" id="UP001519363">
    <property type="component" value="Unassembled WGS sequence"/>
</dbReference>
<dbReference type="EMBL" id="JAGIOO010000001">
    <property type="protein sequence ID" value="MBP2471864.1"/>
    <property type="molecule type" value="Genomic_DNA"/>
</dbReference>
<name>A0ABS5A6M4_9PSEU</name>
<proteinExistence type="predicted"/>
<evidence type="ECO:0000313" key="1">
    <source>
        <dbReference type="EMBL" id="MBP2471864.1"/>
    </source>
</evidence>
<evidence type="ECO:0008006" key="3">
    <source>
        <dbReference type="Google" id="ProtNLM"/>
    </source>
</evidence>
<comment type="caution">
    <text evidence="1">The sequence shown here is derived from an EMBL/GenBank/DDBJ whole genome shotgun (WGS) entry which is preliminary data.</text>
</comment>
<dbReference type="RefSeq" id="WP_143342688.1">
    <property type="nucleotide sequence ID" value="NZ_JAGIOO010000001.1"/>
</dbReference>
<organism evidence="1 2">
    <name type="scientific">Crossiella equi</name>
    <dbReference type="NCBI Taxonomy" id="130796"/>
    <lineage>
        <taxon>Bacteria</taxon>
        <taxon>Bacillati</taxon>
        <taxon>Actinomycetota</taxon>
        <taxon>Actinomycetes</taxon>
        <taxon>Pseudonocardiales</taxon>
        <taxon>Pseudonocardiaceae</taxon>
        <taxon>Crossiella</taxon>
    </lineage>
</organism>
<reference evidence="1 2" key="1">
    <citation type="submission" date="2021-03" db="EMBL/GenBank/DDBJ databases">
        <title>Sequencing the genomes of 1000 actinobacteria strains.</title>
        <authorList>
            <person name="Klenk H.-P."/>
        </authorList>
    </citation>
    <scope>NUCLEOTIDE SEQUENCE [LARGE SCALE GENOMIC DNA]</scope>
    <source>
        <strain evidence="1 2">DSM 44580</strain>
    </source>
</reference>